<dbReference type="GO" id="GO:0042405">
    <property type="term" value="C:nuclear inclusion body"/>
    <property type="evidence" value="ECO:0007669"/>
    <property type="project" value="EnsemblFungi"/>
</dbReference>
<dbReference type="PROSITE" id="PS51188">
    <property type="entry name" value="ZF_CR"/>
    <property type="match status" value="1"/>
</dbReference>
<gene>
    <name evidence="11" type="primary">NCAS0G02850</name>
    <name evidence="11" type="ordered locus">NCAS_0G02850</name>
</gene>
<dbReference type="GO" id="GO:0034399">
    <property type="term" value="C:nuclear periphery"/>
    <property type="evidence" value="ECO:0007669"/>
    <property type="project" value="EnsemblFungi"/>
</dbReference>
<dbReference type="CDD" id="cd10747">
    <property type="entry name" value="DnaJ_C"/>
    <property type="match status" value="1"/>
</dbReference>
<evidence type="ECO:0000256" key="3">
    <source>
        <dbReference type="ARBA" id="ARBA00022771"/>
    </source>
</evidence>
<dbReference type="InterPro" id="IPR036410">
    <property type="entry name" value="HSP_DnaJ_Cys-rich_dom_sf"/>
</dbReference>
<sequence>MVRDTKLYETLNVPITATTLDIKKAYKKLALKYHPDKNNHSEDSKTKFQAVCQAYEILNDKQSRAIYDALGITDEALIEQQKKQQQQQHQQQGGMEFPPMGMSPGDLFAQFFDNNNNAAKQPSQSQMHAYPNFKSESHVTNGKADHPLHRGPDIKHVLKCTLRELYNGKMAKLALNRTRLCLPCNGFGGLQRTTCESCQGDGFQTQTRRMGPMVQTWTQTCASCDGAGCFIKPNDVCPHCHGEGFIRERKIFHVEVKPGFQDGKDVIMQGEADEIMLNNLVKEKVIPGDVVITIKQSRDENNCFQMINNKDLLMNGCPVDLVTSLCGGEVYIDNHPSGKLIKLDIIPGEILKPNCFKIIEGLGMPYLEDGKDDTMLRRGDLYIQFKIQYPEQLENETMTQLKAQLNKDKYVKEDLRREKEAIDQRLDDCVEVEECVLSSFIAPDAETLRKYKADYRRRRNAMQEDEDGSPNKKRKCFPEEAYHDEDNQEDCIIT</sequence>
<dbReference type="OrthoDB" id="550424at2759"/>
<feature type="compositionally biased region" description="Low complexity" evidence="8">
    <location>
        <begin position="83"/>
        <end position="92"/>
    </location>
</feature>
<dbReference type="InterPro" id="IPR002939">
    <property type="entry name" value="DnaJ_C"/>
</dbReference>
<dbReference type="FunCoup" id="G0VID7">
    <property type="interactions" value="550"/>
</dbReference>
<dbReference type="InterPro" id="IPR008971">
    <property type="entry name" value="HSP40/DnaJ_pept-bd"/>
</dbReference>
<dbReference type="eggNOG" id="KOG0712">
    <property type="taxonomic scope" value="Eukaryota"/>
</dbReference>
<feature type="domain" description="J" evidence="9">
    <location>
        <begin position="6"/>
        <end position="71"/>
    </location>
</feature>
<evidence type="ECO:0000256" key="7">
    <source>
        <dbReference type="SAM" id="Coils"/>
    </source>
</evidence>
<dbReference type="HOGENOM" id="CLU_017633_10_0_1"/>
<dbReference type="CDD" id="cd10719">
    <property type="entry name" value="DnaJ_zf"/>
    <property type="match status" value="1"/>
</dbReference>
<dbReference type="PRINTS" id="PR00625">
    <property type="entry name" value="JDOMAIN"/>
</dbReference>
<dbReference type="Gene3D" id="1.10.287.110">
    <property type="entry name" value="DnaJ domain"/>
    <property type="match status" value="1"/>
</dbReference>
<evidence type="ECO:0000256" key="1">
    <source>
        <dbReference type="ARBA" id="ARBA00022723"/>
    </source>
</evidence>
<dbReference type="CDD" id="cd06257">
    <property type="entry name" value="DnaJ"/>
    <property type="match status" value="1"/>
</dbReference>
<feature type="region of interest" description="Disordered" evidence="8">
    <location>
        <begin position="80"/>
        <end position="100"/>
    </location>
</feature>
<dbReference type="GO" id="GO:0016925">
    <property type="term" value="P:protein sumoylation"/>
    <property type="evidence" value="ECO:0007669"/>
    <property type="project" value="EnsemblFungi"/>
</dbReference>
<dbReference type="Gene3D" id="2.10.230.10">
    <property type="entry name" value="Heat shock protein DnaJ, cysteine-rich domain"/>
    <property type="match status" value="1"/>
</dbReference>
<keyword evidence="4 6" id="KW-0862">Zinc</keyword>
<dbReference type="InterPro" id="IPR036869">
    <property type="entry name" value="J_dom_sf"/>
</dbReference>
<evidence type="ECO:0000313" key="12">
    <source>
        <dbReference type="Proteomes" id="UP000001640"/>
    </source>
</evidence>
<dbReference type="GO" id="GO:0001671">
    <property type="term" value="F:ATPase activator activity"/>
    <property type="evidence" value="ECO:0007669"/>
    <property type="project" value="EnsemblFungi"/>
</dbReference>
<reference evidence="11 12" key="1">
    <citation type="journal article" date="2011" name="Proc. Natl. Acad. Sci. U.S.A.">
        <title>Evolutionary erosion of yeast sex chromosomes by mating-type switching accidents.</title>
        <authorList>
            <person name="Gordon J.L."/>
            <person name="Armisen D."/>
            <person name="Proux-Wera E."/>
            <person name="Oheigeartaigh S.S."/>
            <person name="Byrne K.P."/>
            <person name="Wolfe K.H."/>
        </authorList>
    </citation>
    <scope>NUCLEOTIDE SEQUENCE [LARGE SCALE GENOMIC DNA]</scope>
    <source>
        <strain evidence="12">ATCC 76901 / BCRC 22586 / CBS 4309 / NBRC 1992 / NRRL Y-12630</strain>
    </source>
</reference>
<dbReference type="GO" id="GO:0043335">
    <property type="term" value="P:protein unfolding"/>
    <property type="evidence" value="ECO:0007669"/>
    <property type="project" value="EnsemblFungi"/>
</dbReference>
<feature type="zinc finger region" description="CR-type" evidence="6">
    <location>
        <begin position="168"/>
        <end position="249"/>
    </location>
</feature>
<keyword evidence="2" id="KW-0677">Repeat</keyword>
<dbReference type="InterPro" id="IPR044713">
    <property type="entry name" value="DNJA1/2-like"/>
</dbReference>
<dbReference type="EMBL" id="HE576758">
    <property type="protein sequence ID" value="CCC71172.1"/>
    <property type="molecule type" value="Genomic_DNA"/>
</dbReference>
<evidence type="ECO:0000256" key="6">
    <source>
        <dbReference type="PROSITE-ProRule" id="PRU00546"/>
    </source>
</evidence>
<dbReference type="OMA" id="RGPDIKH"/>
<dbReference type="GO" id="GO:0006457">
    <property type="term" value="P:protein folding"/>
    <property type="evidence" value="ECO:0007669"/>
    <property type="project" value="InterPro"/>
</dbReference>
<dbReference type="GO" id="GO:0008270">
    <property type="term" value="F:zinc ion binding"/>
    <property type="evidence" value="ECO:0007669"/>
    <property type="project" value="UniProtKB-KW"/>
</dbReference>
<feature type="coiled-coil region" evidence="7">
    <location>
        <begin position="398"/>
        <end position="432"/>
    </location>
</feature>
<dbReference type="RefSeq" id="XP_003677524.1">
    <property type="nucleotide sequence ID" value="XM_003677476.1"/>
</dbReference>
<keyword evidence="7" id="KW-0175">Coiled coil</keyword>
<dbReference type="GO" id="GO:0072655">
    <property type="term" value="P:establishment of protein localization to mitochondrion"/>
    <property type="evidence" value="ECO:0007669"/>
    <property type="project" value="UniProtKB-ARBA"/>
</dbReference>
<dbReference type="GeneID" id="96904837"/>
<dbReference type="Gene3D" id="2.60.260.20">
    <property type="entry name" value="Urease metallochaperone UreE, N-terminal domain"/>
    <property type="match status" value="2"/>
</dbReference>
<dbReference type="SMART" id="SM00271">
    <property type="entry name" value="DnaJ"/>
    <property type="match status" value="1"/>
</dbReference>
<protein>
    <recommendedName>
        <fullName evidence="13">J domain-containing protein</fullName>
    </recommendedName>
</protein>
<proteinExistence type="predicted"/>
<name>G0VID7_NAUCA</name>
<dbReference type="InterPro" id="IPR001623">
    <property type="entry name" value="DnaJ_domain"/>
</dbReference>
<reference key="2">
    <citation type="submission" date="2011-08" db="EMBL/GenBank/DDBJ databases">
        <title>Genome sequence of Naumovozyma castellii.</title>
        <authorList>
            <person name="Gordon J.L."/>
            <person name="Armisen D."/>
            <person name="Proux-Wera E."/>
            <person name="OhEigeartaigh S.S."/>
            <person name="Byrne K.P."/>
            <person name="Wolfe K.H."/>
        </authorList>
    </citation>
    <scope>NUCLEOTIDE SEQUENCE</scope>
    <source>
        <strain>Type strain:CBS 4309</strain>
    </source>
</reference>
<organism evidence="11 12">
    <name type="scientific">Naumovozyma castellii</name>
    <name type="common">Yeast</name>
    <name type="synonym">Saccharomyces castellii</name>
    <dbReference type="NCBI Taxonomy" id="27288"/>
    <lineage>
        <taxon>Eukaryota</taxon>
        <taxon>Fungi</taxon>
        <taxon>Dikarya</taxon>
        <taxon>Ascomycota</taxon>
        <taxon>Saccharomycotina</taxon>
        <taxon>Saccharomycetes</taxon>
        <taxon>Saccharomycetales</taxon>
        <taxon>Saccharomycetaceae</taxon>
        <taxon>Naumovozyma</taxon>
    </lineage>
</organism>
<dbReference type="KEGG" id="ncs:NCAS_0G02850"/>
<accession>G0VID7</accession>
<dbReference type="InterPro" id="IPR001305">
    <property type="entry name" value="HSP_DnaJ_Cys-rich_dom"/>
</dbReference>
<evidence type="ECO:0000313" key="11">
    <source>
        <dbReference type="EMBL" id="CCC71172.1"/>
    </source>
</evidence>
<evidence type="ECO:0008006" key="13">
    <source>
        <dbReference type="Google" id="ProtNLM"/>
    </source>
</evidence>
<dbReference type="InParanoid" id="G0VID7"/>
<evidence type="ECO:0000256" key="8">
    <source>
        <dbReference type="SAM" id="MobiDB-lite"/>
    </source>
</evidence>
<evidence type="ECO:0000259" key="10">
    <source>
        <dbReference type="PROSITE" id="PS51188"/>
    </source>
</evidence>
<dbReference type="GO" id="GO:0030544">
    <property type="term" value="F:Hsp70 protein binding"/>
    <property type="evidence" value="ECO:0007669"/>
    <property type="project" value="InterPro"/>
</dbReference>
<dbReference type="SUPFAM" id="SSF57938">
    <property type="entry name" value="DnaJ/Hsp40 cysteine-rich domain"/>
    <property type="match status" value="1"/>
</dbReference>
<dbReference type="Pfam" id="PF00226">
    <property type="entry name" value="DnaJ"/>
    <property type="match status" value="1"/>
</dbReference>
<feature type="compositionally biased region" description="Basic and acidic residues" evidence="8">
    <location>
        <begin position="476"/>
        <end position="485"/>
    </location>
</feature>
<evidence type="ECO:0000256" key="2">
    <source>
        <dbReference type="ARBA" id="ARBA00022737"/>
    </source>
</evidence>
<dbReference type="InterPro" id="IPR018253">
    <property type="entry name" value="DnaJ_domain_CS"/>
</dbReference>
<keyword evidence="1 6" id="KW-0479">Metal-binding</keyword>
<dbReference type="PROSITE" id="PS50076">
    <property type="entry name" value="DNAJ_2"/>
    <property type="match status" value="1"/>
</dbReference>
<dbReference type="AlphaFoldDB" id="G0VID7"/>
<keyword evidence="5" id="KW-0143">Chaperone</keyword>
<dbReference type="PROSITE" id="PS00636">
    <property type="entry name" value="DNAJ_1"/>
    <property type="match status" value="1"/>
</dbReference>
<evidence type="ECO:0000259" key="9">
    <source>
        <dbReference type="PROSITE" id="PS50076"/>
    </source>
</evidence>
<dbReference type="Proteomes" id="UP000001640">
    <property type="component" value="Chromosome 7"/>
</dbReference>
<dbReference type="Pfam" id="PF01556">
    <property type="entry name" value="DnaJ_C"/>
    <property type="match status" value="1"/>
</dbReference>
<evidence type="ECO:0000256" key="4">
    <source>
        <dbReference type="ARBA" id="ARBA00022833"/>
    </source>
</evidence>
<dbReference type="SUPFAM" id="SSF46565">
    <property type="entry name" value="Chaperone J-domain"/>
    <property type="match status" value="1"/>
</dbReference>
<keyword evidence="12" id="KW-1185">Reference proteome</keyword>
<feature type="domain" description="CR-type" evidence="10">
    <location>
        <begin position="168"/>
        <end position="249"/>
    </location>
</feature>
<dbReference type="PANTHER" id="PTHR43888">
    <property type="entry name" value="DNAJ-LIKE-2, ISOFORM A-RELATED"/>
    <property type="match status" value="1"/>
</dbReference>
<dbReference type="GO" id="GO:0051082">
    <property type="term" value="F:unfolded protein binding"/>
    <property type="evidence" value="ECO:0007669"/>
    <property type="project" value="EnsemblFungi"/>
</dbReference>
<keyword evidence="3 6" id="KW-0863">Zinc-finger</keyword>
<evidence type="ECO:0000256" key="5">
    <source>
        <dbReference type="ARBA" id="ARBA00023186"/>
    </source>
</evidence>
<feature type="region of interest" description="Disordered" evidence="8">
    <location>
        <begin position="460"/>
        <end position="494"/>
    </location>
</feature>
<dbReference type="STRING" id="1064592.G0VID7"/>
<dbReference type="SUPFAM" id="SSF49493">
    <property type="entry name" value="HSP40/DnaJ peptide-binding domain"/>
    <property type="match status" value="2"/>
</dbReference>
<dbReference type="FunFam" id="2.10.230.10:FF:000001">
    <property type="entry name" value="DnaJ subfamily A member 2"/>
    <property type="match status" value="1"/>
</dbReference>
<dbReference type="Pfam" id="PF00684">
    <property type="entry name" value="DnaJ_CXXCXGXG"/>
    <property type="match status" value="1"/>
</dbReference>